<dbReference type="Gene3D" id="1.20.910.10">
    <property type="entry name" value="Heme oxygenase-like"/>
    <property type="match status" value="1"/>
</dbReference>
<evidence type="ECO:0000313" key="4">
    <source>
        <dbReference type="Proteomes" id="UP000013525"/>
    </source>
</evidence>
<keyword evidence="4" id="KW-1185">Reference proteome</keyword>
<reference evidence="3 4" key="1">
    <citation type="journal article" date="2013" name="Genome Announc.">
        <title>Draft Genome Sequence of Rhodococcus rhodnii Strain LMG5362, a Symbiont of Rhodnius prolixus (Hemiptera, Reduviidae, Triatominae), the Principle Vector of Trypanosoma cruzi.</title>
        <authorList>
            <person name="Pachebat J.A."/>
            <person name="van Keulen G."/>
            <person name="Whitten M.M."/>
            <person name="Girdwood S."/>
            <person name="Del Sol R."/>
            <person name="Dyson P.J."/>
            <person name="Facey P.D."/>
        </authorList>
    </citation>
    <scope>NUCLEOTIDE SEQUENCE [LARGE SCALE GENOMIC DNA]</scope>
    <source>
        <strain evidence="3 4">LMG 5362</strain>
    </source>
</reference>
<dbReference type="InterPro" id="IPR016084">
    <property type="entry name" value="Haem_Oase-like_multi-hlx"/>
</dbReference>
<dbReference type="InterPro" id="IPR004305">
    <property type="entry name" value="Thiaminase-2/PQQC"/>
</dbReference>
<proteinExistence type="predicted"/>
<dbReference type="Proteomes" id="UP000013525">
    <property type="component" value="Unassembled WGS sequence"/>
</dbReference>
<accession>R7WGW1</accession>
<evidence type="ECO:0000313" key="3">
    <source>
        <dbReference type="EMBL" id="EOM74345.1"/>
    </source>
</evidence>
<dbReference type="SUPFAM" id="SSF48613">
    <property type="entry name" value="Heme oxygenase-like"/>
    <property type="match status" value="1"/>
</dbReference>
<evidence type="ECO:0000259" key="2">
    <source>
        <dbReference type="Pfam" id="PF03070"/>
    </source>
</evidence>
<dbReference type="eggNOG" id="COG0819">
    <property type="taxonomic scope" value="Bacteria"/>
</dbReference>
<dbReference type="AlphaFoldDB" id="R7WGW1"/>
<dbReference type="RefSeq" id="WP_010840356.1">
    <property type="nucleotide sequence ID" value="NZ_APMY01000132.1"/>
</dbReference>
<comment type="caution">
    <text evidence="3">The sequence shown here is derived from an EMBL/GenBank/DDBJ whole genome shotgun (WGS) entry which is preliminary data.</text>
</comment>
<feature type="domain" description="Thiaminase-2/PQQC" evidence="2">
    <location>
        <begin position="2"/>
        <end position="187"/>
    </location>
</feature>
<dbReference type="PANTHER" id="PTHR43198">
    <property type="entry name" value="BIFUNCTIONAL TH2 PROTEIN"/>
    <property type="match status" value="1"/>
</dbReference>
<dbReference type="PANTHER" id="PTHR43198:SF2">
    <property type="entry name" value="SI:CH1073-67J19.1-RELATED"/>
    <property type="match status" value="1"/>
</dbReference>
<dbReference type="InterPro" id="IPR050967">
    <property type="entry name" value="Thiamine_Salvage_TenA"/>
</dbReference>
<dbReference type="PATRIC" id="fig|1273125.3.peg.4124"/>
<dbReference type="EMBL" id="APMY01000132">
    <property type="protein sequence ID" value="EOM74345.1"/>
    <property type="molecule type" value="Genomic_DNA"/>
</dbReference>
<dbReference type="GO" id="GO:0005829">
    <property type="term" value="C:cytosol"/>
    <property type="evidence" value="ECO:0007669"/>
    <property type="project" value="TreeGrafter"/>
</dbReference>
<dbReference type="Pfam" id="PF03070">
    <property type="entry name" value="TENA_THI-4"/>
    <property type="match status" value="1"/>
</dbReference>
<gene>
    <name evidence="3" type="ORF">Rrhod_4343</name>
</gene>
<comment type="pathway">
    <text evidence="1">Cofactor biosynthesis; thiamine diphosphate biosynthesis.</text>
</comment>
<evidence type="ECO:0000256" key="1">
    <source>
        <dbReference type="ARBA" id="ARBA00004948"/>
    </source>
</evidence>
<organism evidence="3 4">
    <name type="scientific">Rhodococcus rhodnii LMG 5362</name>
    <dbReference type="NCBI Taxonomy" id="1273125"/>
    <lineage>
        <taxon>Bacteria</taxon>
        <taxon>Bacillati</taxon>
        <taxon>Actinomycetota</taxon>
        <taxon>Actinomycetes</taxon>
        <taxon>Mycobacteriales</taxon>
        <taxon>Nocardiaceae</taxon>
        <taxon>Rhodococcus</taxon>
    </lineage>
</organism>
<protein>
    <submittedName>
        <fullName evidence="3">Transcriptional activator TenA</fullName>
    </submittedName>
</protein>
<name>R7WGW1_9NOCA</name>
<sequence>MPLDAFFTFIEQDILYLESEAKALGIMAARSPDAETAAFWARCAVAAADAGLKLHKDLPDEAWALERELSRTHSPTCLGYASYLMAVAATEPYSVAAAAVLPCRWIYQEVGRALAERTTVTLASGRPHLYADWALRYEDEEFHAEVAQARSLVDVAAMEASEVERAAMAHAFSTSMRYELLFWDTALYPQAWVPSSERALSR</sequence>